<dbReference type="PROSITE" id="PS00630">
    <property type="entry name" value="IMP_2"/>
    <property type="match status" value="1"/>
</dbReference>
<dbReference type="PRINTS" id="PR00377">
    <property type="entry name" value="IMPHPHTASES"/>
</dbReference>
<dbReference type="GO" id="GO:0006021">
    <property type="term" value="P:inositol biosynthetic process"/>
    <property type="evidence" value="ECO:0007669"/>
    <property type="project" value="UniProtKB-UniPathway"/>
</dbReference>
<dbReference type="InterPro" id="IPR020552">
    <property type="entry name" value="Inositol_monoPase_Li-sen"/>
</dbReference>
<comment type="catalytic activity">
    <reaction evidence="1 8">
        <text>a myo-inositol phosphate + H2O = myo-inositol + phosphate</text>
        <dbReference type="Rhea" id="RHEA:24056"/>
        <dbReference type="ChEBI" id="CHEBI:15377"/>
        <dbReference type="ChEBI" id="CHEBI:17268"/>
        <dbReference type="ChEBI" id="CHEBI:43474"/>
        <dbReference type="ChEBI" id="CHEBI:84139"/>
        <dbReference type="EC" id="3.1.3.25"/>
    </reaction>
</comment>
<dbReference type="EC" id="3.1.3.25" evidence="8"/>
<dbReference type="GO" id="GO:0008934">
    <property type="term" value="F:inositol monophosphate 1-phosphatase activity"/>
    <property type="evidence" value="ECO:0007669"/>
    <property type="project" value="InterPro"/>
</dbReference>
<keyword evidence="4 7" id="KW-0479">Metal-binding</keyword>
<evidence type="ECO:0000256" key="1">
    <source>
        <dbReference type="ARBA" id="ARBA00001033"/>
    </source>
</evidence>
<evidence type="ECO:0000256" key="2">
    <source>
        <dbReference type="ARBA" id="ARBA00001946"/>
    </source>
</evidence>
<keyword evidence="6 7" id="KW-0460">Magnesium</keyword>
<dbReference type="Pfam" id="PF00459">
    <property type="entry name" value="Inositol_P"/>
    <property type="match status" value="1"/>
</dbReference>
<feature type="binding site" evidence="7">
    <location>
        <position position="82"/>
    </location>
    <ligand>
        <name>Mg(2+)</name>
        <dbReference type="ChEBI" id="CHEBI:18420"/>
        <label>1</label>
        <note>catalytic</note>
    </ligand>
</feature>
<dbReference type="CDD" id="cd01639">
    <property type="entry name" value="IMPase"/>
    <property type="match status" value="1"/>
</dbReference>
<keyword evidence="5 8" id="KW-0378">Hydrolase</keyword>
<gene>
    <name evidence="10" type="primary">LOC113795290</name>
</gene>
<dbReference type="PRINTS" id="PR00378">
    <property type="entry name" value="LIIMPHPHTASE"/>
</dbReference>
<dbReference type="InterPro" id="IPR033942">
    <property type="entry name" value="IMPase"/>
</dbReference>
<sequence length="280" mass="31035">MEVTLEFVKELAYKAGKEIVNRRKNALVFSQKTSVSDLVTSCDVAVEKFIMQEVRKSFPDSKFFGEECEHVELTDELTWVVDPIDGTTNFIADICLYSVSIAVLVKKEILYGVVYVPTINEMFYAEKGKGAFCNGKRIRCNESKCLTQCLSCTGFCAGHIKPNPRDDEKRAALRSALSDVVWANSKALAYHTRGLRRFGCCSVELCYVACGKLDIFCELGPHEWDVAAGILVLEEAGGFVTDIAGGQRELDSRSFLGCCSAEISRAIGSKLSDFPEIKHF</sequence>
<feature type="binding site" evidence="7">
    <location>
        <position position="225"/>
    </location>
    <ligand>
        <name>Mg(2+)</name>
        <dbReference type="ChEBI" id="CHEBI:18420"/>
        <label>1</label>
        <note>catalytic</note>
    </ligand>
</feature>
<feature type="binding site" evidence="7">
    <location>
        <position position="84"/>
    </location>
    <ligand>
        <name>Mg(2+)</name>
        <dbReference type="ChEBI" id="CHEBI:18420"/>
        <label>1</label>
        <note>catalytic</note>
    </ligand>
</feature>
<dbReference type="PANTHER" id="PTHR20854">
    <property type="entry name" value="INOSITOL MONOPHOSPHATASE"/>
    <property type="match status" value="1"/>
</dbReference>
<comment type="similarity">
    <text evidence="3 8">Belongs to the inositol monophosphatase superfamily.</text>
</comment>
<dbReference type="Gene3D" id="3.40.190.80">
    <property type="match status" value="1"/>
</dbReference>
<dbReference type="Proteomes" id="UP000515146">
    <property type="component" value="Unplaced"/>
</dbReference>
<dbReference type="GO" id="GO:0046854">
    <property type="term" value="P:phosphatidylinositol phosphate biosynthetic process"/>
    <property type="evidence" value="ECO:0007669"/>
    <property type="project" value="InterPro"/>
</dbReference>
<evidence type="ECO:0000313" key="9">
    <source>
        <dbReference type="Proteomes" id="UP000515146"/>
    </source>
</evidence>
<dbReference type="InParanoid" id="A0A6P6Y7J8"/>
<dbReference type="OrthoDB" id="10254945at2759"/>
<dbReference type="InterPro" id="IPR000760">
    <property type="entry name" value="Inositol_monophosphatase-like"/>
</dbReference>
<name>A0A6P6Y7J8_DERPT</name>
<comment type="cofactor">
    <cofactor evidence="2 7 8">
        <name>Mg(2+)</name>
        <dbReference type="ChEBI" id="CHEBI:18420"/>
    </cofactor>
</comment>
<accession>A0A6P6Y7J8</accession>
<evidence type="ECO:0000256" key="8">
    <source>
        <dbReference type="RuleBase" id="RU364068"/>
    </source>
</evidence>
<evidence type="ECO:0000256" key="7">
    <source>
        <dbReference type="PIRSR" id="PIRSR600760-2"/>
    </source>
</evidence>
<dbReference type="FunFam" id="3.30.540.10:FF:000004">
    <property type="entry name" value="Inositol-1-monophosphatase"/>
    <property type="match status" value="1"/>
</dbReference>
<dbReference type="GO" id="GO:0046872">
    <property type="term" value="F:metal ion binding"/>
    <property type="evidence" value="ECO:0007669"/>
    <property type="project" value="UniProtKB-KW"/>
</dbReference>
<dbReference type="KEGG" id="dpte:113795290"/>
<evidence type="ECO:0000256" key="3">
    <source>
        <dbReference type="ARBA" id="ARBA00009759"/>
    </source>
</evidence>
<evidence type="ECO:0000313" key="10">
    <source>
        <dbReference type="RefSeq" id="XP_027201285.1"/>
    </source>
</evidence>
<dbReference type="AlphaFoldDB" id="A0A6P6Y7J8"/>
<evidence type="ECO:0000256" key="5">
    <source>
        <dbReference type="ARBA" id="ARBA00022801"/>
    </source>
</evidence>
<dbReference type="GO" id="GO:0007165">
    <property type="term" value="P:signal transduction"/>
    <property type="evidence" value="ECO:0007669"/>
    <property type="project" value="TreeGrafter"/>
</dbReference>
<dbReference type="UniPathway" id="UPA00823">
    <property type="reaction ID" value="UER00788"/>
</dbReference>
<protein>
    <recommendedName>
        <fullName evidence="8">Inositol-1-monophosphatase</fullName>
        <ecNumber evidence="8">3.1.3.25</ecNumber>
    </recommendedName>
</protein>
<dbReference type="SUPFAM" id="SSF56655">
    <property type="entry name" value="Carbohydrate phosphatase"/>
    <property type="match status" value="1"/>
</dbReference>
<reference evidence="10" key="1">
    <citation type="submission" date="2025-08" db="UniProtKB">
        <authorList>
            <consortium name="RefSeq"/>
        </authorList>
    </citation>
    <scope>IDENTIFICATION</scope>
    <source>
        <strain evidence="10">Airmid</strain>
    </source>
</reference>
<feature type="binding site" evidence="7">
    <location>
        <position position="66"/>
    </location>
    <ligand>
        <name>Mg(2+)</name>
        <dbReference type="ChEBI" id="CHEBI:18420"/>
        <label>1</label>
        <note>catalytic</note>
    </ligand>
</feature>
<dbReference type="Gene3D" id="3.30.540.10">
    <property type="entry name" value="Fructose-1,6-Bisphosphatase, subunit A, domain 1"/>
    <property type="match status" value="1"/>
</dbReference>
<comment type="pathway">
    <text evidence="8">Polyol metabolism; myo-inositol biosynthesis; myo-inositol from D-glucose 6-phosphate: step 2/2.</text>
</comment>
<dbReference type="RefSeq" id="XP_027201285.1">
    <property type="nucleotide sequence ID" value="XM_027345484.1"/>
</dbReference>
<evidence type="ECO:0000256" key="6">
    <source>
        <dbReference type="ARBA" id="ARBA00022842"/>
    </source>
</evidence>
<keyword evidence="9" id="KW-1185">Reference proteome</keyword>
<evidence type="ECO:0000256" key="4">
    <source>
        <dbReference type="ARBA" id="ARBA00022723"/>
    </source>
</evidence>
<dbReference type="OMA" id="YQTEIDV"/>
<feature type="binding site" evidence="7">
    <location>
        <position position="85"/>
    </location>
    <ligand>
        <name>Mg(2+)</name>
        <dbReference type="ChEBI" id="CHEBI:18420"/>
        <label>1</label>
        <note>catalytic</note>
    </ligand>
</feature>
<dbReference type="PANTHER" id="PTHR20854:SF4">
    <property type="entry name" value="INOSITOL-1-MONOPHOSPHATASE-RELATED"/>
    <property type="match status" value="1"/>
</dbReference>
<dbReference type="InterPro" id="IPR020550">
    <property type="entry name" value="Inositol_monophosphatase_CS"/>
</dbReference>
<proteinExistence type="inferred from homology"/>
<organism evidence="9 10">
    <name type="scientific">Dermatophagoides pteronyssinus</name>
    <name type="common">European house dust mite</name>
    <dbReference type="NCBI Taxonomy" id="6956"/>
    <lineage>
        <taxon>Eukaryota</taxon>
        <taxon>Metazoa</taxon>
        <taxon>Ecdysozoa</taxon>
        <taxon>Arthropoda</taxon>
        <taxon>Chelicerata</taxon>
        <taxon>Arachnida</taxon>
        <taxon>Acari</taxon>
        <taxon>Acariformes</taxon>
        <taxon>Sarcoptiformes</taxon>
        <taxon>Astigmata</taxon>
        <taxon>Psoroptidia</taxon>
        <taxon>Analgoidea</taxon>
        <taxon>Pyroglyphidae</taxon>
        <taxon>Dermatophagoidinae</taxon>
        <taxon>Dermatophagoides</taxon>
    </lineage>
</organism>